<dbReference type="InterPro" id="IPR059029">
    <property type="entry name" value="FAM13A_dom"/>
</dbReference>
<evidence type="ECO:0000313" key="6">
    <source>
        <dbReference type="Proteomes" id="UP000007635"/>
    </source>
</evidence>
<reference evidence="5 6" key="1">
    <citation type="journal article" date="2021" name="G3 (Bethesda)">
        <title>Improved contiguity of the threespine stickleback genome using long-read sequencing.</title>
        <authorList>
            <person name="Nath S."/>
            <person name="Shaw D.E."/>
            <person name="White M.A."/>
        </authorList>
    </citation>
    <scope>NUCLEOTIDE SEQUENCE [LARGE SCALE GENOMIC DNA]</scope>
    <source>
        <strain evidence="5 6">Lake Benthic</strain>
    </source>
</reference>
<dbReference type="Pfam" id="PF26116">
    <property type="entry name" value="FAM13A"/>
    <property type="match status" value="1"/>
</dbReference>
<reference evidence="5" key="3">
    <citation type="submission" date="2025-09" db="UniProtKB">
        <authorList>
            <consortium name="Ensembl"/>
        </authorList>
    </citation>
    <scope>IDENTIFICATION</scope>
</reference>
<organism evidence="5 6">
    <name type="scientific">Gasterosteus aculeatus aculeatus</name>
    <name type="common">three-spined stickleback</name>
    <dbReference type="NCBI Taxonomy" id="481459"/>
    <lineage>
        <taxon>Eukaryota</taxon>
        <taxon>Metazoa</taxon>
        <taxon>Chordata</taxon>
        <taxon>Craniata</taxon>
        <taxon>Vertebrata</taxon>
        <taxon>Euteleostomi</taxon>
        <taxon>Actinopterygii</taxon>
        <taxon>Neopterygii</taxon>
        <taxon>Teleostei</taxon>
        <taxon>Neoteleostei</taxon>
        <taxon>Acanthomorphata</taxon>
        <taxon>Eupercaria</taxon>
        <taxon>Perciformes</taxon>
        <taxon>Cottioidei</taxon>
        <taxon>Gasterosteales</taxon>
        <taxon>Gasterosteidae</taxon>
        <taxon>Gasterosteus</taxon>
    </lineage>
</organism>
<reference evidence="5" key="2">
    <citation type="submission" date="2025-08" db="UniProtKB">
        <authorList>
            <consortium name="Ensembl"/>
        </authorList>
    </citation>
    <scope>IDENTIFICATION</scope>
</reference>
<feature type="domain" description="FAM13A-like" evidence="4">
    <location>
        <begin position="657"/>
        <end position="725"/>
    </location>
</feature>
<feature type="region of interest" description="Disordered" evidence="3">
    <location>
        <begin position="139"/>
        <end position="254"/>
    </location>
</feature>
<feature type="region of interest" description="Disordered" evidence="3">
    <location>
        <begin position="279"/>
        <end position="299"/>
    </location>
</feature>
<evidence type="ECO:0000256" key="1">
    <source>
        <dbReference type="ARBA" id="ARBA00007549"/>
    </source>
</evidence>
<evidence type="ECO:0000256" key="2">
    <source>
        <dbReference type="SAM" id="Coils"/>
    </source>
</evidence>
<comment type="similarity">
    <text evidence="1">Belongs to the FAM13 family.</text>
</comment>
<dbReference type="AlphaFoldDB" id="A0AAQ4R4R8"/>
<feature type="compositionally biased region" description="Basic and acidic residues" evidence="3">
    <location>
        <begin position="492"/>
        <end position="502"/>
    </location>
</feature>
<feature type="compositionally biased region" description="Basic and acidic residues" evidence="3">
    <location>
        <begin position="189"/>
        <end position="198"/>
    </location>
</feature>
<dbReference type="GeneTree" id="ENSGT00950000183033"/>
<feature type="compositionally biased region" description="Basic and acidic residues" evidence="3">
    <location>
        <begin position="236"/>
        <end position="254"/>
    </location>
</feature>
<dbReference type="Proteomes" id="UP000007635">
    <property type="component" value="Chromosome IX"/>
</dbReference>
<keyword evidence="2" id="KW-0175">Coiled coil</keyword>
<dbReference type="Ensembl" id="ENSGACT00000087884.1">
    <property type="protein sequence ID" value="ENSGACP00000058664.1"/>
    <property type="gene ID" value="ENSGACG00000017308.2"/>
</dbReference>
<accession>A0AAQ4R4R8</accession>
<proteinExistence type="inferred from homology"/>
<feature type="region of interest" description="Disordered" evidence="3">
    <location>
        <begin position="377"/>
        <end position="403"/>
    </location>
</feature>
<sequence>MQSSTRHHMAVIRLRFFSYTEVAGSRCLYPLRVSTVKKGSSGRMAAVTPDPGHSAWSPNARSLSIPIILPLTSALRSPGPEPMETARQQAPDTLGHLDANPSGDAEAVSSTLLSPAHFRPDVGNFLDRTIRSAVVQHLFDGNPSGDQSSEDCESTPRPAPPRPSARQRRRHHREQQEEGLRLKGRNRRTASDRADTNKENIPLSSGSSGSSGSGAGEDTGSSVDSRGGQSGTHTECVCERPEANHMERSDRENKISRKRAIPFRQQTLRMKIQESPVACDAGRVGGGGEARGSDQEREEVPRLDLTALTEENNWGEPVPACPQMQRESMDREEARLSPHAGGRLIRQLVEEDSDPMLSPRFYGYGQCQQYLDDTEVPPSPPNAHSFVSRRRSSSLGSCDDDREELTSAQLTKRIHVLRKKIHRFEERFEEERKYRPSHCDKAENPEVLRWVNELAKLRKELKESKLMKSEEDLPPLTRQRSNTLPKSFGSQLEKKPPQEKAPKPPVESSLETILKKLQEKREDVNRPEDIKDMTREQIGAEKVALQKALLYYESIHGRPVTKSERQIMKPLYDRYRLVKQILCRASTIPVIEEEDGSEDDGDSKTQFSVTAPPDASVLGFLDHAEEEADGFISPVDELSPSKHMTDMRLSNLHAATAEELVEQLQETREEKKRLRKNLKEFEEQFFRQNGRNVQKEDRSPLAVEYNEYKHVKAKLRLLEVLISKRESTKLT</sequence>
<dbReference type="InterPro" id="IPR039102">
    <property type="entry name" value="FAM13"/>
</dbReference>
<feature type="compositionally biased region" description="Polar residues" evidence="3">
    <location>
        <begin position="478"/>
        <end position="490"/>
    </location>
</feature>
<name>A0AAQ4R4R8_GASAC</name>
<protein>
    <submittedName>
        <fullName evidence="5">Family with sequence similarity 13 member A</fullName>
    </submittedName>
</protein>
<dbReference type="PANTHER" id="PTHR15904">
    <property type="entry name" value="FAM13"/>
    <property type="match status" value="1"/>
</dbReference>
<feature type="region of interest" description="Disordered" evidence="3">
    <location>
        <begin position="466"/>
        <end position="509"/>
    </location>
</feature>
<dbReference type="PANTHER" id="PTHR15904:SF18">
    <property type="entry name" value="PROTEIN FAM13A"/>
    <property type="match status" value="1"/>
</dbReference>
<evidence type="ECO:0000259" key="4">
    <source>
        <dbReference type="Pfam" id="PF26116"/>
    </source>
</evidence>
<keyword evidence="6" id="KW-1185">Reference proteome</keyword>
<evidence type="ECO:0000256" key="3">
    <source>
        <dbReference type="SAM" id="MobiDB-lite"/>
    </source>
</evidence>
<evidence type="ECO:0000313" key="5">
    <source>
        <dbReference type="Ensembl" id="ENSGACP00000058664.1"/>
    </source>
</evidence>
<feature type="coiled-coil region" evidence="2">
    <location>
        <begin position="654"/>
        <end position="684"/>
    </location>
</feature>